<organism evidence="3 4">
    <name type="scientific">Sesamum angolense</name>
    <dbReference type="NCBI Taxonomy" id="2727404"/>
    <lineage>
        <taxon>Eukaryota</taxon>
        <taxon>Viridiplantae</taxon>
        <taxon>Streptophyta</taxon>
        <taxon>Embryophyta</taxon>
        <taxon>Tracheophyta</taxon>
        <taxon>Spermatophyta</taxon>
        <taxon>Magnoliopsida</taxon>
        <taxon>eudicotyledons</taxon>
        <taxon>Gunneridae</taxon>
        <taxon>Pentapetalae</taxon>
        <taxon>asterids</taxon>
        <taxon>lamiids</taxon>
        <taxon>Lamiales</taxon>
        <taxon>Pedaliaceae</taxon>
        <taxon>Sesamum</taxon>
    </lineage>
</organism>
<evidence type="ECO:0000259" key="2">
    <source>
        <dbReference type="Pfam" id="PF25597"/>
    </source>
</evidence>
<evidence type="ECO:0000313" key="3">
    <source>
        <dbReference type="EMBL" id="KAK4383723.1"/>
    </source>
</evidence>
<feature type="domain" description="Retroviral polymerase SH3-like" evidence="2">
    <location>
        <begin position="2"/>
        <end position="36"/>
    </location>
</feature>
<dbReference type="Pfam" id="PF25597">
    <property type="entry name" value="SH3_retrovirus"/>
    <property type="match status" value="1"/>
</dbReference>
<keyword evidence="4" id="KW-1185">Reference proteome</keyword>
<gene>
    <name evidence="3" type="ORF">Sango_2750600</name>
</gene>
<name>A0AAE1VXU4_9LAMI</name>
<evidence type="ECO:0000313" key="4">
    <source>
        <dbReference type="Proteomes" id="UP001289374"/>
    </source>
</evidence>
<reference evidence="3" key="1">
    <citation type="submission" date="2020-06" db="EMBL/GenBank/DDBJ databases">
        <authorList>
            <person name="Li T."/>
            <person name="Hu X."/>
            <person name="Zhang T."/>
            <person name="Song X."/>
            <person name="Zhang H."/>
            <person name="Dai N."/>
            <person name="Sheng W."/>
            <person name="Hou X."/>
            <person name="Wei L."/>
        </authorList>
    </citation>
    <scope>NUCLEOTIDE SEQUENCE</scope>
    <source>
        <strain evidence="3">K16</strain>
        <tissue evidence="3">Leaf</tissue>
    </source>
</reference>
<dbReference type="CDD" id="cd09272">
    <property type="entry name" value="RNase_HI_RT_Ty1"/>
    <property type="match status" value="1"/>
</dbReference>
<dbReference type="Proteomes" id="UP001289374">
    <property type="component" value="Unassembled WGS sequence"/>
</dbReference>
<feature type="region of interest" description="Disordered" evidence="1">
    <location>
        <begin position="49"/>
        <end position="69"/>
    </location>
</feature>
<dbReference type="AlphaFoldDB" id="A0AAE1VXU4"/>
<evidence type="ECO:0000256" key="1">
    <source>
        <dbReference type="SAM" id="MobiDB-lite"/>
    </source>
</evidence>
<sequence>MCRFIGYPIETVGYYFYDLSDQKTFVLRNAVFLEKGFLVDNRRDDVLLKESSESPQQENMTSFEPSVPTDSVPILRRSIREYQPPERYRFMAKGYTQRPGVDFEETYSPAAMAKSIWILLAIAACLEEIQDGELKTRIPSNETWIKLSKKQSPKTDEELKRMLDIPYVSSVGSIQYAIQCTRLDVAYALSIMSRYQAYAGRRIERFVFKLNGGVVAWKSSKQATRTDSTMEAEYIAAIEAAKEVVWMKNYIQELDVVPCIAEPVIIFCDNNEAIAQAKELRSHHRSKHILKRFLPSASA</sequence>
<feature type="compositionally biased region" description="Polar residues" evidence="1">
    <location>
        <begin position="53"/>
        <end position="64"/>
    </location>
</feature>
<protein>
    <submittedName>
        <fullName evidence="3">Retrovirus-related Pol polyprotein from transposon TNT 1-94</fullName>
    </submittedName>
</protein>
<dbReference type="InterPro" id="IPR057670">
    <property type="entry name" value="SH3_retrovirus"/>
</dbReference>
<comment type="caution">
    <text evidence="3">The sequence shown here is derived from an EMBL/GenBank/DDBJ whole genome shotgun (WGS) entry which is preliminary data.</text>
</comment>
<dbReference type="PANTHER" id="PTHR11439:SF496">
    <property type="entry name" value="RNA-DIRECTED DNA POLYMERASE"/>
    <property type="match status" value="1"/>
</dbReference>
<accession>A0AAE1VXU4</accession>
<reference evidence="3" key="2">
    <citation type="journal article" date="2024" name="Plant">
        <title>Genomic evolution and insights into agronomic trait innovations of Sesamum species.</title>
        <authorList>
            <person name="Miao H."/>
            <person name="Wang L."/>
            <person name="Qu L."/>
            <person name="Liu H."/>
            <person name="Sun Y."/>
            <person name="Le M."/>
            <person name="Wang Q."/>
            <person name="Wei S."/>
            <person name="Zheng Y."/>
            <person name="Lin W."/>
            <person name="Duan Y."/>
            <person name="Cao H."/>
            <person name="Xiong S."/>
            <person name="Wang X."/>
            <person name="Wei L."/>
            <person name="Li C."/>
            <person name="Ma Q."/>
            <person name="Ju M."/>
            <person name="Zhao R."/>
            <person name="Li G."/>
            <person name="Mu C."/>
            <person name="Tian Q."/>
            <person name="Mei H."/>
            <person name="Zhang T."/>
            <person name="Gao T."/>
            <person name="Zhang H."/>
        </authorList>
    </citation>
    <scope>NUCLEOTIDE SEQUENCE</scope>
    <source>
        <strain evidence="3">K16</strain>
    </source>
</reference>
<proteinExistence type="predicted"/>
<dbReference type="EMBL" id="JACGWL010000527">
    <property type="protein sequence ID" value="KAK4383723.1"/>
    <property type="molecule type" value="Genomic_DNA"/>
</dbReference>
<dbReference type="PANTHER" id="PTHR11439">
    <property type="entry name" value="GAG-POL-RELATED RETROTRANSPOSON"/>
    <property type="match status" value="1"/>
</dbReference>